<reference evidence="2 3" key="1">
    <citation type="journal article" date="2017" name="Environ. Microbiol.">
        <title>Decay of the glycolytic pathway and adaptation to intranuclear parasitism within Enterocytozoonidae microsporidia.</title>
        <authorList>
            <person name="Wiredu Boakye D."/>
            <person name="Jaroenlak P."/>
            <person name="Prachumwat A."/>
            <person name="Williams T.A."/>
            <person name="Bateman K.S."/>
            <person name="Itsathitphaisarn O."/>
            <person name="Sritunyalucksana K."/>
            <person name="Paszkiewicz K.H."/>
            <person name="Moore K.A."/>
            <person name="Stentiford G.D."/>
            <person name="Williams B.A."/>
        </authorList>
    </citation>
    <scope>NUCLEOTIDE SEQUENCE [LARGE SCALE GENOMIC DNA]</scope>
    <source>
        <strain evidence="2 3">GB1</strain>
    </source>
</reference>
<dbReference type="AlphaFoldDB" id="A0A1X0QCR8"/>
<dbReference type="VEuPathDB" id="MicrosporidiaDB:HERIO_623"/>
<name>A0A1X0QCR8_9MICR</name>
<feature type="signal peptide" evidence="1">
    <location>
        <begin position="1"/>
        <end position="18"/>
    </location>
</feature>
<dbReference type="Proteomes" id="UP000192356">
    <property type="component" value="Unassembled WGS sequence"/>
</dbReference>
<gene>
    <name evidence="2" type="ORF">HERIO_623</name>
</gene>
<evidence type="ECO:0000313" key="2">
    <source>
        <dbReference type="EMBL" id="ORD97495.1"/>
    </source>
</evidence>
<sequence>MIKSIISLLMVCINLVTGYGCKGGRCKPRYNRCYDKDDCHPGITIIDVDIDYNCESKCEPCEDQKCSGFDDIFDLIEVYTHNTEECLCNSVLSYLQEIRIESCLLINNFALSGFPDHTVEWANLESQLEPLIGATEAAKIVNQLSSTEKRVTERALEAFRNCLCAAYVEITGCQEINNANVNANVLSSNLLAKLNLAFNAASGELVETIADLTEILTDIAQCSLDGEALSLAVNTITEVVSDDIEFITGELATLKTELDAVALVALNNLLDAYEECLVELLKNLTLAYNSAAVKIGIVGCGTATTITFPTSTSTVFSTTTLTETDTETITNPVTVTVTETNFTSTVVETESTTETLTETLVVTNTVTVTVTETEVTRNNFRLLSRLPGVNVFTQEVDELELNSTPMTIRGD</sequence>
<dbReference type="PROSITE" id="PS51257">
    <property type="entry name" value="PROKAR_LIPOPROTEIN"/>
    <property type="match status" value="1"/>
</dbReference>
<dbReference type="EMBL" id="LVKB01000020">
    <property type="protein sequence ID" value="ORD97495.1"/>
    <property type="molecule type" value="Genomic_DNA"/>
</dbReference>
<feature type="chain" id="PRO_5011987035" evidence="1">
    <location>
        <begin position="19"/>
        <end position="411"/>
    </location>
</feature>
<accession>A0A1X0QCR8</accession>
<dbReference type="VEuPathDB" id="MicrosporidiaDB:A0H76_3023"/>
<comment type="caution">
    <text evidence="2">The sequence shown here is derived from an EMBL/GenBank/DDBJ whole genome shotgun (WGS) entry which is preliminary data.</text>
</comment>
<keyword evidence="3" id="KW-1185">Reference proteome</keyword>
<keyword evidence="1" id="KW-0732">Signal</keyword>
<proteinExistence type="predicted"/>
<evidence type="ECO:0000256" key="1">
    <source>
        <dbReference type="SAM" id="SignalP"/>
    </source>
</evidence>
<evidence type="ECO:0000313" key="3">
    <source>
        <dbReference type="Proteomes" id="UP000192356"/>
    </source>
</evidence>
<organism evidence="2 3">
    <name type="scientific">Hepatospora eriocheir</name>
    <dbReference type="NCBI Taxonomy" id="1081669"/>
    <lineage>
        <taxon>Eukaryota</taxon>
        <taxon>Fungi</taxon>
        <taxon>Fungi incertae sedis</taxon>
        <taxon>Microsporidia</taxon>
        <taxon>Hepatosporidae</taxon>
        <taxon>Hepatospora</taxon>
    </lineage>
</organism>
<protein>
    <submittedName>
        <fullName evidence="2">Uncharacterized protein</fullName>
    </submittedName>
</protein>